<organism evidence="5 6">
    <name type="scientific">Conexibacter stalactiti</name>
    <dbReference type="NCBI Taxonomy" id="1940611"/>
    <lineage>
        <taxon>Bacteria</taxon>
        <taxon>Bacillati</taxon>
        <taxon>Actinomycetota</taxon>
        <taxon>Thermoleophilia</taxon>
        <taxon>Solirubrobacterales</taxon>
        <taxon>Conexibacteraceae</taxon>
        <taxon>Conexibacter</taxon>
    </lineage>
</organism>
<dbReference type="PANTHER" id="PTHR46796">
    <property type="entry name" value="HTH-TYPE TRANSCRIPTIONAL ACTIVATOR RHAS-RELATED"/>
    <property type="match status" value="1"/>
</dbReference>
<dbReference type="Pfam" id="PF12852">
    <property type="entry name" value="Cupin_6"/>
    <property type="match status" value="1"/>
</dbReference>
<dbReference type="InterPro" id="IPR009057">
    <property type="entry name" value="Homeodomain-like_sf"/>
</dbReference>
<dbReference type="PROSITE" id="PS01124">
    <property type="entry name" value="HTH_ARAC_FAMILY_2"/>
    <property type="match status" value="1"/>
</dbReference>
<dbReference type="Gene3D" id="1.10.10.60">
    <property type="entry name" value="Homeodomain-like"/>
    <property type="match status" value="2"/>
</dbReference>
<dbReference type="Pfam" id="PF12833">
    <property type="entry name" value="HTH_18"/>
    <property type="match status" value="1"/>
</dbReference>
<dbReference type="PANTHER" id="PTHR46796:SF13">
    <property type="entry name" value="HTH-TYPE TRANSCRIPTIONAL ACTIVATOR RHAS"/>
    <property type="match status" value="1"/>
</dbReference>
<evidence type="ECO:0000313" key="6">
    <source>
        <dbReference type="Proteomes" id="UP001284601"/>
    </source>
</evidence>
<gene>
    <name evidence="5" type="ORF">R7226_27720</name>
</gene>
<evidence type="ECO:0000256" key="3">
    <source>
        <dbReference type="ARBA" id="ARBA00023163"/>
    </source>
</evidence>
<accession>A0ABU4HZP4</accession>
<dbReference type="EMBL" id="JAWSTH010000124">
    <property type="protein sequence ID" value="MDW5598177.1"/>
    <property type="molecule type" value="Genomic_DNA"/>
</dbReference>
<evidence type="ECO:0000256" key="2">
    <source>
        <dbReference type="ARBA" id="ARBA00023125"/>
    </source>
</evidence>
<feature type="domain" description="HTH araC/xylS-type" evidence="4">
    <location>
        <begin position="214"/>
        <end position="312"/>
    </location>
</feature>
<dbReference type="InterPro" id="IPR018062">
    <property type="entry name" value="HTH_AraC-typ_CS"/>
</dbReference>
<protein>
    <submittedName>
        <fullName evidence="5">AraC family transcriptional regulator</fullName>
    </submittedName>
</protein>
<dbReference type="Proteomes" id="UP001284601">
    <property type="component" value="Unassembled WGS sequence"/>
</dbReference>
<proteinExistence type="predicted"/>
<keyword evidence="2" id="KW-0238">DNA-binding</keyword>
<dbReference type="PROSITE" id="PS00041">
    <property type="entry name" value="HTH_ARAC_FAMILY_1"/>
    <property type="match status" value="1"/>
</dbReference>
<comment type="caution">
    <text evidence="5">The sequence shown here is derived from an EMBL/GenBank/DDBJ whole genome shotgun (WGS) entry which is preliminary data.</text>
</comment>
<dbReference type="SUPFAM" id="SSF46689">
    <property type="entry name" value="Homeodomain-like"/>
    <property type="match status" value="2"/>
</dbReference>
<dbReference type="RefSeq" id="WP_318600650.1">
    <property type="nucleotide sequence ID" value="NZ_JAWSTH010000124.1"/>
</dbReference>
<evidence type="ECO:0000259" key="4">
    <source>
        <dbReference type="PROSITE" id="PS01124"/>
    </source>
</evidence>
<sequence>MDAPASPVGDVLSDYLERSRARGAAFSHSTARGRWGVRFEPVAGVAVHVIVDGETWLWSDDPAAALRLAPGDVALVRGDVVHQLASAAGASCRPLAEVTAAGPEPGSARRYAFGSGDGEEAVFCCGAYRFEGDLCDGLIAALPPLARVRPAAGSPLRATADLLAHEMEHEQPGQQTLLDRLLDVALIHLLREQFGDEQAHPPAWFRASSDAQVGAALQALHGDPAHAWTVAELAAQASLSRAAFARRFTALLGVAPLTYLADWRMALARERLRGGDEPLAAVAAAVGYASEFSFAAAFKRRHGVAPGRWRVQRAAAGDEDADVNAGLAPPHATPMTGPPFSV</sequence>
<dbReference type="InterPro" id="IPR032783">
    <property type="entry name" value="AraC_lig"/>
</dbReference>
<evidence type="ECO:0000256" key="1">
    <source>
        <dbReference type="ARBA" id="ARBA00023015"/>
    </source>
</evidence>
<dbReference type="InterPro" id="IPR050204">
    <property type="entry name" value="AraC_XylS_family_regulators"/>
</dbReference>
<evidence type="ECO:0000313" key="5">
    <source>
        <dbReference type="EMBL" id="MDW5598177.1"/>
    </source>
</evidence>
<reference evidence="6" key="1">
    <citation type="submission" date="2023-07" db="EMBL/GenBank/DDBJ databases">
        <title>Conexibacter stalactiti sp. nov., isolated from stalactites in a lava cave and emended description of the genus Conexibacter.</title>
        <authorList>
            <person name="Lee S.D."/>
        </authorList>
    </citation>
    <scope>NUCLEOTIDE SEQUENCE [LARGE SCALE GENOMIC DNA]</scope>
    <source>
        <strain evidence="6">KCTC 39840</strain>
    </source>
</reference>
<dbReference type="InterPro" id="IPR018060">
    <property type="entry name" value="HTH_AraC"/>
</dbReference>
<keyword evidence="1" id="KW-0805">Transcription regulation</keyword>
<dbReference type="SMART" id="SM00342">
    <property type="entry name" value="HTH_ARAC"/>
    <property type="match status" value="1"/>
</dbReference>
<keyword evidence="6" id="KW-1185">Reference proteome</keyword>
<keyword evidence="3" id="KW-0804">Transcription</keyword>
<name>A0ABU4HZP4_9ACTN</name>